<dbReference type="SUPFAM" id="SSF160544">
    <property type="entry name" value="EscU C-terminal domain-like"/>
    <property type="match status" value="1"/>
</dbReference>
<dbReference type="AlphaFoldDB" id="A0A0R0DGT3"/>
<keyword evidence="3" id="KW-0472">Membrane</keyword>
<keyword evidence="3" id="KW-1133">Transmembrane helix</keyword>
<feature type="transmembrane region" description="Helical" evidence="3">
    <location>
        <begin position="181"/>
        <end position="203"/>
    </location>
</feature>
<dbReference type="GO" id="GO:0009306">
    <property type="term" value="P:protein secretion"/>
    <property type="evidence" value="ECO:0007669"/>
    <property type="project" value="InterPro"/>
</dbReference>
<dbReference type="PATRIC" id="fig|517011.3.peg.2808"/>
<name>A0A0R0DGT3_9GAMM</name>
<dbReference type="GO" id="GO:0005886">
    <property type="term" value="C:plasma membrane"/>
    <property type="evidence" value="ECO:0007669"/>
    <property type="project" value="TreeGrafter"/>
</dbReference>
<evidence type="ECO:0000256" key="3">
    <source>
        <dbReference type="SAM" id="Phobius"/>
    </source>
</evidence>
<keyword evidence="5" id="KW-1185">Reference proteome</keyword>
<feature type="compositionally biased region" description="Basic and acidic residues" evidence="2">
    <location>
        <begin position="7"/>
        <end position="23"/>
    </location>
</feature>
<keyword evidence="3" id="KW-0812">Transmembrane</keyword>
<dbReference type="InterPro" id="IPR029025">
    <property type="entry name" value="T3SS_substrate_exporter_C"/>
</dbReference>
<evidence type="ECO:0000256" key="2">
    <source>
        <dbReference type="SAM" id="MobiDB-lite"/>
    </source>
</evidence>
<evidence type="ECO:0000313" key="5">
    <source>
        <dbReference type="Proteomes" id="UP000051386"/>
    </source>
</evidence>
<feature type="transmembrane region" description="Helical" evidence="3">
    <location>
        <begin position="142"/>
        <end position="161"/>
    </location>
</feature>
<reference evidence="4 5" key="1">
    <citation type="submission" date="2015-05" db="EMBL/GenBank/DDBJ databases">
        <title>Genome sequencing and analysis of members of genus Stenotrophomonas.</title>
        <authorList>
            <person name="Patil P.P."/>
            <person name="Midha S."/>
            <person name="Patil P.B."/>
        </authorList>
    </citation>
    <scope>NUCLEOTIDE SEQUENCE [LARGE SCALE GENOMIC DNA]</scope>
    <source>
        <strain evidence="4 5">DSM 21508</strain>
    </source>
</reference>
<feature type="region of interest" description="Disordered" evidence="2">
    <location>
        <begin position="1"/>
        <end position="23"/>
    </location>
</feature>
<dbReference type="Proteomes" id="UP000051386">
    <property type="component" value="Unassembled WGS sequence"/>
</dbReference>
<evidence type="ECO:0008006" key="6">
    <source>
        <dbReference type="Google" id="ProtNLM"/>
    </source>
</evidence>
<dbReference type="PANTHER" id="PTHR30531">
    <property type="entry name" value="FLAGELLAR BIOSYNTHETIC PROTEIN FLHB"/>
    <property type="match status" value="1"/>
</dbReference>
<dbReference type="Pfam" id="PF01312">
    <property type="entry name" value="Bac_export_2"/>
    <property type="match status" value="1"/>
</dbReference>
<dbReference type="PRINTS" id="PR00950">
    <property type="entry name" value="TYPE3IMSPROT"/>
</dbReference>
<gene>
    <name evidence="4" type="ORF">ABB28_02265</name>
</gene>
<dbReference type="EMBL" id="LDJK01000007">
    <property type="protein sequence ID" value="KRG76643.1"/>
    <property type="molecule type" value="Genomic_DNA"/>
</dbReference>
<comment type="caution">
    <text evidence="4">The sequence shown here is derived from an EMBL/GenBank/DDBJ whole genome shotgun (WGS) entry which is preliminary data.</text>
</comment>
<protein>
    <recommendedName>
        <fullName evidence="6">EscU/YscU/HrcU family type III secretion system export apparatus switch protein</fullName>
    </recommendedName>
</protein>
<feature type="transmembrane region" description="Helical" evidence="3">
    <location>
        <begin position="32"/>
        <end position="52"/>
    </location>
</feature>
<evidence type="ECO:0000313" key="4">
    <source>
        <dbReference type="EMBL" id="KRG76643.1"/>
    </source>
</evidence>
<evidence type="ECO:0000256" key="1">
    <source>
        <dbReference type="ARBA" id="ARBA00010690"/>
    </source>
</evidence>
<feature type="transmembrane region" description="Helical" evidence="3">
    <location>
        <begin position="72"/>
        <end position="98"/>
    </location>
</feature>
<accession>A0A0R0DGT3</accession>
<organism evidence="4 5">
    <name type="scientific">Stenotrophomonas chelatiphaga</name>
    <dbReference type="NCBI Taxonomy" id="517011"/>
    <lineage>
        <taxon>Bacteria</taxon>
        <taxon>Pseudomonadati</taxon>
        <taxon>Pseudomonadota</taxon>
        <taxon>Gammaproteobacteria</taxon>
        <taxon>Lysobacterales</taxon>
        <taxon>Lysobacteraceae</taxon>
        <taxon>Stenotrophomonas</taxon>
    </lineage>
</organism>
<sequence length="360" mass="39518">MSSGASEKTEKPTAQRLEKEGRKGKSFNSRDLVAAGVLWLGLPAIALLGSLAPLAQLYVDIVRGGFAMTPTAAALAALKGLLLALAPVLLAAGVGVVLCSLAMSRGRIATEAIRFDLNKLNPINGFKNLFSARVLKDLLRTVLYLLCCGLFAWLALGIWGTDLFSQVQASDAQLAGVWRHVALMFGLGLLLAMAPVYLLAGLLDHFLFIREMKMEKHEVKRERKDNEIKPEIKQRRQQVSEELSAQVQADTRGSTVVLANPTHIAIGIFLMDDNMPLPFVAVRERGARARKVIALAEAHGVPVVRDIALARAIYFSTRRYRFVHNRSIEPVMQIVRWLRDVERAGKPDRDTDAAPPDPSD</sequence>
<dbReference type="InterPro" id="IPR006135">
    <property type="entry name" value="T3SS_substrate_exporter"/>
</dbReference>
<comment type="similarity">
    <text evidence="1">Belongs to the type III secretion exporter family.</text>
</comment>
<dbReference type="Gene3D" id="3.40.1690.10">
    <property type="entry name" value="secretion proteins EscU"/>
    <property type="match status" value="1"/>
</dbReference>
<dbReference type="PANTHER" id="PTHR30531:SF14">
    <property type="entry name" value="SURFACE PRESENTATION OF ANTIGENS PROTEIN SPAS"/>
    <property type="match status" value="1"/>
</dbReference>
<proteinExistence type="inferred from homology"/>
<dbReference type="RefSeq" id="WP_083491866.1">
    <property type="nucleotide sequence ID" value="NZ_LDJK01000007.1"/>
</dbReference>